<dbReference type="Pfam" id="PF02464">
    <property type="entry name" value="CinA"/>
    <property type="match status" value="1"/>
</dbReference>
<accession>A0A2S7UU79</accession>
<dbReference type="Proteomes" id="UP000239007">
    <property type="component" value="Unassembled WGS sequence"/>
</dbReference>
<gene>
    <name evidence="2" type="ORF">BTO11_06115</name>
</gene>
<dbReference type="InterPro" id="IPR036653">
    <property type="entry name" value="CinA-like_C"/>
</dbReference>
<dbReference type="RefSeq" id="WP_105051766.1">
    <property type="nucleotide sequence ID" value="NZ_BMYG01000003.1"/>
</dbReference>
<reference evidence="2 3" key="1">
    <citation type="submission" date="2016-12" db="EMBL/GenBank/DDBJ databases">
        <title>Diversity of luminous bacteria.</title>
        <authorList>
            <person name="Yoshizawa S."/>
            <person name="Kogure K."/>
        </authorList>
    </citation>
    <scope>NUCLEOTIDE SEQUENCE [LARGE SCALE GENOMIC DNA]</scope>
    <source>
        <strain evidence="2 3">SA4-48</strain>
    </source>
</reference>
<evidence type="ECO:0000313" key="2">
    <source>
        <dbReference type="EMBL" id="PQJ53285.1"/>
    </source>
</evidence>
<dbReference type="SUPFAM" id="SSF142433">
    <property type="entry name" value="CinA-like"/>
    <property type="match status" value="1"/>
</dbReference>
<name>A0A2S7UU79_9GAMM</name>
<feature type="domain" description="CinA C-terminal" evidence="1">
    <location>
        <begin position="7"/>
        <end position="166"/>
    </location>
</feature>
<comment type="caution">
    <text evidence="2">The sequence shown here is derived from an EMBL/GenBank/DDBJ whole genome shotgun (WGS) entry which is preliminary data.</text>
</comment>
<evidence type="ECO:0000313" key="3">
    <source>
        <dbReference type="Proteomes" id="UP000239007"/>
    </source>
</evidence>
<dbReference type="Gene3D" id="3.90.950.20">
    <property type="entry name" value="CinA-like"/>
    <property type="match status" value="1"/>
</dbReference>
<dbReference type="EMBL" id="MSCH01000003">
    <property type="protein sequence ID" value="PQJ53285.1"/>
    <property type="molecule type" value="Genomic_DNA"/>
</dbReference>
<sequence>MELIEIESLSKQLGTALLNKGWTVTTAESCTGGGVSQAITAIAGSSSYFDCAFITYSNDAKHKLVNVQQATLDKYGAVSEQTVIEMAQGAANIANAQVGISVSGVAGPGGGSKDKPVGTVWIAVFIQYLLDEKIIKHSKTQLFCFDGDRNDVRESTVKASLNMAVESILEIK</sequence>
<proteinExistence type="predicted"/>
<protein>
    <recommendedName>
        <fullName evidence="1">CinA C-terminal domain-containing protein</fullName>
    </recommendedName>
</protein>
<dbReference type="OrthoDB" id="9801454at2"/>
<dbReference type="AlphaFoldDB" id="A0A2S7UU79"/>
<keyword evidence="3" id="KW-1185">Reference proteome</keyword>
<organism evidence="2 3">
    <name type="scientific">Psychrosphaera saromensis</name>
    <dbReference type="NCBI Taxonomy" id="716813"/>
    <lineage>
        <taxon>Bacteria</taxon>
        <taxon>Pseudomonadati</taxon>
        <taxon>Pseudomonadota</taxon>
        <taxon>Gammaproteobacteria</taxon>
        <taxon>Alteromonadales</taxon>
        <taxon>Pseudoalteromonadaceae</taxon>
        <taxon>Psychrosphaera</taxon>
    </lineage>
</organism>
<dbReference type="InterPro" id="IPR008136">
    <property type="entry name" value="CinA_C"/>
</dbReference>
<dbReference type="NCBIfam" id="TIGR00199">
    <property type="entry name" value="PncC_domain"/>
    <property type="match status" value="1"/>
</dbReference>
<evidence type="ECO:0000259" key="1">
    <source>
        <dbReference type="Pfam" id="PF02464"/>
    </source>
</evidence>